<protein>
    <submittedName>
        <fullName evidence="7">Uncharacterized protein</fullName>
    </submittedName>
</protein>
<evidence type="ECO:0000256" key="5">
    <source>
        <dbReference type="ARBA" id="ARBA00023136"/>
    </source>
</evidence>
<evidence type="ECO:0000313" key="7">
    <source>
        <dbReference type="EMBL" id="MBA4667736.1"/>
    </source>
</evidence>
<organism evidence="7">
    <name type="scientific">Opuntia streptacantha</name>
    <name type="common">Prickly pear cactus</name>
    <name type="synonym">Opuntia cardona</name>
    <dbReference type="NCBI Taxonomy" id="393608"/>
    <lineage>
        <taxon>Eukaryota</taxon>
        <taxon>Viridiplantae</taxon>
        <taxon>Streptophyta</taxon>
        <taxon>Embryophyta</taxon>
        <taxon>Tracheophyta</taxon>
        <taxon>Spermatophyta</taxon>
        <taxon>Magnoliopsida</taxon>
        <taxon>eudicotyledons</taxon>
        <taxon>Gunneridae</taxon>
        <taxon>Pentapetalae</taxon>
        <taxon>Caryophyllales</taxon>
        <taxon>Cactineae</taxon>
        <taxon>Cactaceae</taxon>
        <taxon>Opuntioideae</taxon>
        <taxon>Opuntia</taxon>
    </lineage>
</organism>
<keyword evidence="4 6" id="KW-1133">Transmembrane helix</keyword>
<keyword evidence="3 6" id="KW-0812">Transmembrane</keyword>
<evidence type="ECO:0000256" key="4">
    <source>
        <dbReference type="ARBA" id="ARBA00022989"/>
    </source>
</evidence>
<name>A0A7C9AI04_OPUST</name>
<evidence type="ECO:0000256" key="1">
    <source>
        <dbReference type="ARBA" id="ARBA00004141"/>
    </source>
</evidence>
<dbReference type="GO" id="GO:0016020">
    <property type="term" value="C:membrane"/>
    <property type="evidence" value="ECO:0007669"/>
    <property type="project" value="UniProtKB-SubCell"/>
</dbReference>
<evidence type="ECO:0000256" key="2">
    <source>
        <dbReference type="ARBA" id="ARBA00006840"/>
    </source>
</evidence>
<dbReference type="InterPro" id="IPR044991">
    <property type="entry name" value="TET_plant"/>
</dbReference>
<reference evidence="7" key="2">
    <citation type="submission" date="2020-07" db="EMBL/GenBank/DDBJ databases">
        <authorList>
            <person name="Vera ALvarez R."/>
            <person name="Arias-Moreno D.M."/>
            <person name="Jimenez-Jacinto V."/>
            <person name="Jimenez-Bremont J.F."/>
            <person name="Swaminathan K."/>
            <person name="Moose S.P."/>
            <person name="Guerrero-Gonzalez M.L."/>
            <person name="Marino-Ramirez L."/>
            <person name="Landsman D."/>
            <person name="Rodriguez-Kessler M."/>
            <person name="Delgado-Sanchez P."/>
        </authorList>
    </citation>
    <scope>NUCLEOTIDE SEQUENCE</scope>
    <source>
        <tissue evidence="7">Cladode</tissue>
    </source>
</reference>
<dbReference type="AlphaFoldDB" id="A0A7C9AI04"/>
<reference evidence="7" key="1">
    <citation type="journal article" date="2013" name="J. Plant Res.">
        <title>Effect of fungi and light on seed germination of three Opuntia species from semiarid lands of central Mexico.</title>
        <authorList>
            <person name="Delgado-Sanchez P."/>
            <person name="Jimenez-Bremont J.F."/>
            <person name="Guerrero-Gonzalez Mde L."/>
            <person name="Flores J."/>
        </authorList>
    </citation>
    <scope>NUCLEOTIDE SEQUENCE</scope>
    <source>
        <tissue evidence="7">Cladode</tissue>
    </source>
</reference>
<dbReference type="GO" id="GO:0009734">
    <property type="term" value="P:auxin-activated signaling pathway"/>
    <property type="evidence" value="ECO:0007669"/>
    <property type="project" value="InterPro"/>
</dbReference>
<sequence>MRGVRFITFNVIGEDCNTIVAGMNFITVLLSILLLIGGIRLRHIANTSSQCDTFLQKPSIVFAVVLFAVSLAAVFGGFCRLNWLLGLYLVGTLLLVVGLLCSVTLAYAVATNGDGGWLQKHVENTDNWNRMKSCLSNANLCRLFDWENRRPSAQILARNLSPMFKVIPSVSVECRPTRETQFKQLNS</sequence>
<comment type="subcellular location">
    <subcellularLocation>
        <location evidence="1">Membrane</location>
        <topology evidence="1">Multi-pass membrane protein</topology>
    </subcellularLocation>
</comment>
<proteinExistence type="inferred from homology"/>
<dbReference type="EMBL" id="GISG01236866">
    <property type="protein sequence ID" value="MBA4667736.1"/>
    <property type="molecule type" value="Transcribed_RNA"/>
</dbReference>
<accession>A0A7C9AI04</accession>
<keyword evidence="5 6" id="KW-0472">Membrane</keyword>
<feature type="transmembrane region" description="Helical" evidence="6">
    <location>
        <begin position="20"/>
        <end position="39"/>
    </location>
</feature>
<dbReference type="PANTHER" id="PTHR32191">
    <property type="entry name" value="TETRASPANIN-8-RELATED"/>
    <property type="match status" value="1"/>
</dbReference>
<dbReference type="Pfam" id="PF00335">
    <property type="entry name" value="Tetraspanin"/>
    <property type="match status" value="1"/>
</dbReference>
<dbReference type="InterPro" id="IPR018499">
    <property type="entry name" value="Tetraspanin/Peripherin"/>
</dbReference>
<evidence type="ECO:0000256" key="6">
    <source>
        <dbReference type="SAM" id="Phobius"/>
    </source>
</evidence>
<feature type="transmembrane region" description="Helical" evidence="6">
    <location>
        <begin position="84"/>
        <end position="110"/>
    </location>
</feature>
<comment type="similarity">
    <text evidence="2">Belongs to the tetraspanin (TM4SF) family.</text>
</comment>
<evidence type="ECO:0000256" key="3">
    <source>
        <dbReference type="ARBA" id="ARBA00022692"/>
    </source>
</evidence>
<feature type="transmembrane region" description="Helical" evidence="6">
    <location>
        <begin position="60"/>
        <end position="78"/>
    </location>
</feature>